<comment type="caution">
    <text evidence="1">The sequence shown here is derived from an EMBL/GenBank/DDBJ whole genome shotgun (WGS) entry which is preliminary data.</text>
</comment>
<dbReference type="EMBL" id="CM047742">
    <property type="protein sequence ID" value="KAJ0035373.1"/>
    <property type="molecule type" value="Genomic_DNA"/>
</dbReference>
<evidence type="ECO:0000313" key="1">
    <source>
        <dbReference type="EMBL" id="KAJ0035373.1"/>
    </source>
</evidence>
<sequence length="333" mass="37460">MYEESGCFDPNNSMAEGADSRFPQSLANNQKQFEENLKLSTEEISEHHHNHQQDAAVSAMELKLQKHLSFNVENCDNDTYMMQQVVGDPNQLLSYDQSNWNNGDIDFNQDDPQQNGHRSFNINSLPQTPDFLTLFHLPISSLLQNSSIFFANSNHDTIPLGFIGDLPASNSTSVLNMACIVRGSETGKQKKPFTTERQRREHWNDKFTALRNLVIPDPTKSYNGCLRSSWLQRLSKDTEVDVRIIDANASASGATVYRAVSVPSFPEFVQDISDLLHKDIHVGHIFIKYAHRHIMLAFAGSIYEHHYIVDEHSTQSPSSCSSSSSISTWAAAP</sequence>
<protein>
    <submittedName>
        <fullName evidence="1">Uncharacterized protein</fullName>
    </submittedName>
</protein>
<evidence type="ECO:0000313" key="2">
    <source>
        <dbReference type="Proteomes" id="UP001163603"/>
    </source>
</evidence>
<reference evidence="2" key="1">
    <citation type="journal article" date="2023" name="G3 (Bethesda)">
        <title>Genome assembly and association tests identify interacting loci associated with vigor, precocity, and sex in interspecific pistachio rootstocks.</title>
        <authorList>
            <person name="Palmer W."/>
            <person name="Jacygrad E."/>
            <person name="Sagayaradj S."/>
            <person name="Cavanaugh K."/>
            <person name="Han R."/>
            <person name="Bertier L."/>
            <person name="Beede B."/>
            <person name="Kafkas S."/>
            <person name="Golino D."/>
            <person name="Preece J."/>
            <person name="Michelmore R."/>
        </authorList>
    </citation>
    <scope>NUCLEOTIDE SEQUENCE [LARGE SCALE GENOMIC DNA]</scope>
</reference>
<gene>
    <name evidence="1" type="ORF">Pint_24743</name>
</gene>
<keyword evidence="2" id="KW-1185">Reference proteome</keyword>
<dbReference type="Proteomes" id="UP001163603">
    <property type="component" value="Chromosome 7"/>
</dbReference>
<proteinExistence type="predicted"/>
<organism evidence="1 2">
    <name type="scientific">Pistacia integerrima</name>
    <dbReference type="NCBI Taxonomy" id="434235"/>
    <lineage>
        <taxon>Eukaryota</taxon>
        <taxon>Viridiplantae</taxon>
        <taxon>Streptophyta</taxon>
        <taxon>Embryophyta</taxon>
        <taxon>Tracheophyta</taxon>
        <taxon>Spermatophyta</taxon>
        <taxon>Magnoliopsida</taxon>
        <taxon>eudicotyledons</taxon>
        <taxon>Gunneridae</taxon>
        <taxon>Pentapetalae</taxon>
        <taxon>rosids</taxon>
        <taxon>malvids</taxon>
        <taxon>Sapindales</taxon>
        <taxon>Anacardiaceae</taxon>
        <taxon>Pistacia</taxon>
    </lineage>
</organism>
<accession>A0ACC0YG45</accession>
<name>A0ACC0YG45_9ROSI</name>